<dbReference type="Gene3D" id="1.10.10.10">
    <property type="entry name" value="Winged helix-like DNA-binding domain superfamily/Winged helix DNA-binding domain"/>
    <property type="match status" value="1"/>
</dbReference>
<dbReference type="InterPro" id="IPR036388">
    <property type="entry name" value="WH-like_DNA-bd_sf"/>
</dbReference>
<evidence type="ECO:0000313" key="2">
    <source>
        <dbReference type="Proteomes" id="UP001235939"/>
    </source>
</evidence>
<sequence length="155" mass="17727">MKSLRCPYTSLSQQQQCSLSWVCKAALWVHVNFLLLLSCPMKSLRCPYTSLSQQQQCPLSWVCKAAALGPCQFCAMLRPLLDMRICRNTESRPKKFEDEELQALLDEDNDQTQEQLAASLKVTRQAVSLCLYAMGKIQKEGKWLPHELSEKNNEN</sequence>
<dbReference type="EMBL" id="CP092873">
    <property type="protein sequence ID" value="UYV74405.1"/>
    <property type="molecule type" value="Genomic_DNA"/>
</dbReference>
<dbReference type="Proteomes" id="UP001235939">
    <property type="component" value="Chromosome 11"/>
</dbReference>
<protein>
    <submittedName>
        <fullName evidence="1">CNOT6L</fullName>
    </submittedName>
</protein>
<organism evidence="1 2">
    <name type="scientific">Cordylochernes scorpioides</name>
    <dbReference type="NCBI Taxonomy" id="51811"/>
    <lineage>
        <taxon>Eukaryota</taxon>
        <taxon>Metazoa</taxon>
        <taxon>Ecdysozoa</taxon>
        <taxon>Arthropoda</taxon>
        <taxon>Chelicerata</taxon>
        <taxon>Arachnida</taxon>
        <taxon>Pseudoscorpiones</taxon>
        <taxon>Cheliferoidea</taxon>
        <taxon>Chernetidae</taxon>
        <taxon>Cordylochernes</taxon>
    </lineage>
</organism>
<name>A0ABY6L3R5_9ARAC</name>
<proteinExistence type="predicted"/>
<accession>A0ABY6L3R5</accession>
<evidence type="ECO:0000313" key="1">
    <source>
        <dbReference type="EMBL" id="UYV74405.1"/>
    </source>
</evidence>
<gene>
    <name evidence="1" type="ORF">LAZ67_11003432</name>
</gene>
<reference evidence="1 2" key="1">
    <citation type="submission" date="2022-01" db="EMBL/GenBank/DDBJ databases">
        <title>A chromosomal length assembly of Cordylochernes scorpioides.</title>
        <authorList>
            <person name="Zeh D."/>
            <person name="Zeh J."/>
        </authorList>
    </citation>
    <scope>NUCLEOTIDE SEQUENCE [LARGE SCALE GENOMIC DNA]</scope>
    <source>
        <strain evidence="1">IN4F17</strain>
        <tissue evidence="1">Whole Body</tissue>
    </source>
</reference>
<keyword evidence="2" id="KW-1185">Reference proteome</keyword>